<sequence length="61" mass="6538">MEVILRATSSCSNGSEGSTLSTSSGRSNWGNTGSLVGMSDFQNSPDFSSLLRILFKKKHLL</sequence>
<dbReference type="EnsemblPlants" id="Kaladp0110s0010.1.v1.1">
    <property type="protein sequence ID" value="Kaladp0110s0010.1.v1.1.CDS.1"/>
    <property type="gene ID" value="Kaladp0110s0010.v1.1"/>
</dbReference>
<proteinExistence type="predicted"/>
<protein>
    <submittedName>
        <fullName evidence="2">Uncharacterized protein</fullName>
    </submittedName>
</protein>
<accession>A0A7N0V5J8</accession>
<evidence type="ECO:0000313" key="3">
    <source>
        <dbReference type="Proteomes" id="UP000594263"/>
    </source>
</evidence>
<feature type="region of interest" description="Disordered" evidence="1">
    <location>
        <begin position="1"/>
        <end position="28"/>
    </location>
</feature>
<dbReference type="Proteomes" id="UP000594263">
    <property type="component" value="Unplaced"/>
</dbReference>
<evidence type="ECO:0000313" key="2">
    <source>
        <dbReference type="EnsemblPlants" id="Kaladp0110s0010.1.v1.1.CDS.1"/>
    </source>
</evidence>
<dbReference type="Gramene" id="Kaladp0110s0010.1.v1.1">
    <property type="protein sequence ID" value="Kaladp0110s0010.1.v1.1.CDS.1"/>
    <property type="gene ID" value="Kaladp0110s0010.v1.1"/>
</dbReference>
<dbReference type="AlphaFoldDB" id="A0A7N0V5J8"/>
<reference evidence="2" key="1">
    <citation type="submission" date="2021-01" db="UniProtKB">
        <authorList>
            <consortium name="EnsemblPlants"/>
        </authorList>
    </citation>
    <scope>IDENTIFICATION</scope>
</reference>
<keyword evidence="3" id="KW-1185">Reference proteome</keyword>
<organism evidence="2 3">
    <name type="scientific">Kalanchoe fedtschenkoi</name>
    <name type="common">Lavender scallops</name>
    <name type="synonym">South American air plant</name>
    <dbReference type="NCBI Taxonomy" id="63787"/>
    <lineage>
        <taxon>Eukaryota</taxon>
        <taxon>Viridiplantae</taxon>
        <taxon>Streptophyta</taxon>
        <taxon>Embryophyta</taxon>
        <taxon>Tracheophyta</taxon>
        <taxon>Spermatophyta</taxon>
        <taxon>Magnoliopsida</taxon>
        <taxon>eudicotyledons</taxon>
        <taxon>Gunneridae</taxon>
        <taxon>Pentapetalae</taxon>
        <taxon>Saxifragales</taxon>
        <taxon>Crassulaceae</taxon>
        <taxon>Kalanchoe</taxon>
    </lineage>
</organism>
<feature type="compositionally biased region" description="Low complexity" evidence="1">
    <location>
        <begin position="12"/>
        <end position="28"/>
    </location>
</feature>
<evidence type="ECO:0000256" key="1">
    <source>
        <dbReference type="SAM" id="MobiDB-lite"/>
    </source>
</evidence>
<name>A0A7N0V5J8_KALFE</name>